<dbReference type="Proteomes" id="UP001168821">
    <property type="component" value="Unassembled WGS sequence"/>
</dbReference>
<accession>A0AA38HLL7</accession>
<evidence type="ECO:0000313" key="2">
    <source>
        <dbReference type="Proteomes" id="UP001168821"/>
    </source>
</evidence>
<dbReference type="AlphaFoldDB" id="A0AA38HLL7"/>
<reference evidence="1" key="1">
    <citation type="journal article" date="2023" name="G3 (Bethesda)">
        <title>Whole genome assemblies of Zophobas morio and Tenebrio molitor.</title>
        <authorList>
            <person name="Kaur S."/>
            <person name="Stinson S.A."/>
            <person name="diCenzo G.C."/>
        </authorList>
    </citation>
    <scope>NUCLEOTIDE SEQUENCE</scope>
    <source>
        <strain evidence="1">QUZm001</strain>
    </source>
</reference>
<name>A0AA38HLL7_9CUCU</name>
<evidence type="ECO:0000313" key="1">
    <source>
        <dbReference type="EMBL" id="KAJ3640095.1"/>
    </source>
</evidence>
<protein>
    <submittedName>
        <fullName evidence="1">Uncharacterized protein</fullName>
    </submittedName>
</protein>
<organism evidence="1 2">
    <name type="scientific">Zophobas morio</name>
    <dbReference type="NCBI Taxonomy" id="2755281"/>
    <lineage>
        <taxon>Eukaryota</taxon>
        <taxon>Metazoa</taxon>
        <taxon>Ecdysozoa</taxon>
        <taxon>Arthropoda</taxon>
        <taxon>Hexapoda</taxon>
        <taxon>Insecta</taxon>
        <taxon>Pterygota</taxon>
        <taxon>Neoptera</taxon>
        <taxon>Endopterygota</taxon>
        <taxon>Coleoptera</taxon>
        <taxon>Polyphaga</taxon>
        <taxon>Cucujiformia</taxon>
        <taxon>Tenebrionidae</taxon>
        <taxon>Zophobas</taxon>
    </lineage>
</organism>
<gene>
    <name evidence="1" type="ORF">Zmor_003411</name>
</gene>
<proteinExistence type="predicted"/>
<comment type="caution">
    <text evidence="1">The sequence shown here is derived from an EMBL/GenBank/DDBJ whole genome shotgun (WGS) entry which is preliminary data.</text>
</comment>
<dbReference type="EMBL" id="JALNTZ010000010">
    <property type="protein sequence ID" value="KAJ3640095.1"/>
    <property type="molecule type" value="Genomic_DNA"/>
</dbReference>
<sequence length="120" mass="13546">MWVKVSFLTCRTGSGRAEKPVFPVSGPVRRELAATVFAVSELGRALAFIDVAKETMWTKRDGSEGFAVFSVYKGIQWRSCDLHSKSLLQKGPEIVFRIYYLYSVNIQLELQTAEIAFGKY</sequence>
<keyword evidence="2" id="KW-1185">Reference proteome</keyword>